<name>A0ABW4YEE9_9GAMM</name>
<protein>
    <submittedName>
        <fullName evidence="3">NAD(P)-dependent methylenetetrahydromethanopterin dehydrogenase</fullName>
        <ecNumber evidence="3">1.5.1.-</ecNumber>
    </submittedName>
</protein>
<dbReference type="InterPro" id="IPR036291">
    <property type="entry name" value="NAD(P)-bd_dom_sf"/>
</dbReference>
<accession>A0ABW4YEE9</accession>
<dbReference type="InterPro" id="IPR015259">
    <property type="entry name" value="Methyl-teptahyd_DH_N"/>
</dbReference>
<dbReference type="EMBL" id="JBHUHX010000062">
    <property type="protein sequence ID" value="MFD2114072.1"/>
    <property type="molecule type" value="Genomic_DNA"/>
</dbReference>
<dbReference type="InterPro" id="IPR046346">
    <property type="entry name" value="Aminoacid_DH-like_N_sf"/>
</dbReference>
<dbReference type="EC" id="1.5.1.-" evidence="3"/>
<dbReference type="Gene3D" id="3.40.50.720">
    <property type="entry name" value="NAD(P)-binding Rossmann-like Domain"/>
    <property type="match status" value="1"/>
</dbReference>
<keyword evidence="4" id="KW-1185">Reference proteome</keyword>
<reference evidence="4" key="1">
    <citation type="journal article" date="2019" name="Int. J. Syst. Evol. Microbiol.">
        <title>The Global Catalogue of Microorganisms (GCM) 10K type strain sequencing project: providing services to taxonomists for standard genome sequencing and annotation.</title>
        <authorList>
            <consortium name="The Broad Institute Genomics Platform"/>
            <consortium name="The Broad Institute Genome Sequencing Center for Infectious Disease"/>
            <person name="Wu L."/>
            <person name="Ma J."/>
        </authorList>
    </citation>
    <scope>NUCLEOTIDE SEQUENCE [LARGE SCALE GENOMIC DNA]</scope>
    <source>
        <strain evidence="4">KACC 12597</strain>
    </source>
</reference>
<gene>
    <name evidence="3" type="ORF">ACFSJC_19660</name>
</gene>
<organism evidence="3 4">
    <name type="scientific">Thiorhodococcus fuscus</name>
    <dbReference type="NCBI Taxonomy" id="527200"/>
    <lineage>
        <taxon>Bacteria</taxon>
        <taxon>Pseudomonadati</taxon>
        <taxon>Pseudomonadota</taxon>
        <taxon>Gammaproteobacteria</taxon>
        <taxon>Chromatiales</taxon>
        <taxon>Chromatiaceae</taxon>
        <taxon>Thiorhodococcus</taxon>
    </lineage>
</organism>
<sequence>MEKPLILHMFTAAKNLSPFDVNMACDAGWTVCVPYLQVALGEVSGLVQDAIFSRGPKGVKRTGIFLGGRDIHLANEMLDAARGAMVPPFEVSVFADPSGAFTTAAAMVACVESELRKLSAEGLAGRRILVFGGTGPVGTAAGMLAAKAGADAAIVSHLGLGKAEEVVHEVADRYGVTLGAEDGSSPDRVAALMAGADAVFNAAAAGVQVLNADQLAAGTRLKVACDVNAVPPEGIEGVGVMDRGVPIDGSHSGALGIGALAVGNVKYQVQQALLRQMHEAGFPQYLGLDAAFEMARRHVD</sequence>
<dbReference type="GO" id="GO:0016491">
    <property type="term" value="F:oxidoreductase activity"/>
    <property type="evidence" value="ECO:0007669"/>
    <property type="project" value="UniProtKB-KW"/>
</dbReference>
<evidence type="ECO:0000313" key="3">
    <source>
        <dbReference type="EMBL" id="MFD2114072.1"/>
    </source>
</evidence>
<dbReference type="Gene3D" id="3.40.50.10280">
    <property type="entry name" value="Methylene-tetrahydromethanopterin dehydrogenase, N-terminal domain"/>
    <property type="match status" value="1"/>
</dbReference>
<proteinExistence type="predicted"/>
<dbReference type="InterPro" id="IPR037089">
    <property type="entry name" value="Methyl-teptahyd_DH_N_sf"/>
</dbReference>
<dbReference type="Proteomes" id="UP001597337">
    <property type="component" value="Unassembled WGS sequence"/>
</dbReference>
<dbReference type="RefSeq" id="WP_386028972.1">
    <property type="nucleotide sequence ID" value="NZ_JBHUHX010000062.1"/>
</dbReference>
<dbReference type="SUPFAM" id="SSF53223">
    <property type="entry name" value="Aminoacid dehydrogenase-like, N-terminal domain"/>
    <property type="match status" value="1"/>
</dbReference>
<feature type="domain" description="Methylene-tetrahydromethanopterin dehydrogenase N-terminal" evidence="2">
    <location>
        <begin position="18"/>
        <end position="98"/>
    </location>
</feature>
<dbReference type="SUPFAM" id="SSF51735">
    <property type="entry name" value="NAD(P)-binding Rossmann-fold domains"/>
    <property type="match status" value="1"/>
</dbReference>
<evidence type="ECO:0000313" key="4">
    <source>
        <dbReference type="Proteomes" id="UP001597337"/>
    </source>
</evidence>
<evidence type="ECO:0000259" key="2">
    <source>
        <dbReference type="Pfam" id="PF09176"/>
    </source>
</evidence>
<dbReference type="Pfam" id="PF09176">
    <property type="entry name" value="Mpt_N"/>
    <property type="match status" value="1"/>
</dbReference>
<keyword evidence="1 3" id="KW-0560">Oxidoreductase</keyword>
<comment type="caution">
    <text evidence="3">The sequence shown here is derived from an EMBL/GenBank/DDBJ whole genome shotgun (WGS) entry which is preliminary data.</text>
</comment>
<evidence type="ECO:0000256" key="1">
    <source>
        <dbReference type="ARBA" id="ARBA00023002"/>
    </source>
</evidence>